<keyword evidence="2" id="KW-1185">Reference proteome</keyword>
<proteinExistence type="predicted"/>
<accession>A0A5B7G1P4</accession>
<dbReference type="Proteomes" id="UP000324222">
    <property type="component" value="Unassembled WGS sequence"/>
</dbReference>
<evidence type="ECO:0000313" key="2">
    <source>
        <dbReference type="Proteomes" id="UP000324222"/>
    </source>
</evidence>
<dbReference type="EMBL" id="VSRR010009912">
    <property type="protein sequence ID" value="MPC51048.1"/>
    <property type="molecule type" value="Genomic_DNA"/>
</dbReference>
<comment type="caution">
    <text evidence="1">The sequence shown here is derived from an EMBL/GenBank/DDBJ whole genome shotgun (WGS) entry which is preliminary data.</text>
</comment>
<gene>
    <name evidence="1" type="ORF">E2C01_044885</name>
</gene>
<evidence type="ECO:0000313" key="1">
    <source>
        <dbReference type="EMBL" id="MPC51048.1"/>
    </source>
</evidence>
<dbReference type="AlphaFoldDB" id="A0A5B7G1P4"/>
<organism evidence="1 2">
    <name type="scientific">Portunus trituberculatus</name>
    <name type="common">Swimming crab</name>
    <name type="synonym">Neptunus trituberculatus</name>
    <dbReference type="NCBI Taxonomy" id="210409"/>
    <lineage>
        <taxon>Eukaryota</taxon>
        <taxon>Metazoa</taxon>
        <taxon>Ecdysozoa</taxon>
        <taxon>Arthropoda</taxon>
        <taxon>Crustacea</taxon>
        <taxon>Multicrustacea</taxon>
        <taxon>Malacostraca</taxon>
        <taxon>Eumalacostraca</taxon>
        <taxon>Eucarida</taxon>
        <taxon>Decapoda</taxon>
        <taxon>Pleocyemata</taxon>
        <taxon>Brachyura</taxon>
        <taxon>Eubrachyura</taxon>
        <taxon>Portunoidea</taxon>
        <taxon>Portunidae</taxon>
        <taxon>Portuninae</taxon>
        <taxon>Portunus</taxon>
    </lineage>
</organism>
<name>A0A5B7G1P4_PORTR</name>
<reference evidence="1 2" key="1">
    <citation type="submission" date="2019-05" db="EMBL/GenBank/DDBJ databases">
        <title>Another draft genome of Portunus trituberculatus and its Hox gene families provides insights of decapod evolution.</title>
        <authorList>
            <person name="Jeong J.-H."/>
            <person name="Song I."/>
            <person name="Kim S."/>
            <person name="Choi T."/>
            <person name="Kim D."/>
            <person name="Ryu S."/>
            <person name="Kim W."/>
        </authorList>
    </citation>
    <scope>NUCLEOTIDE SEQUENCE [LARGE SCALE GENOMIC DNA]</scope>
    <source>
        <tissue evidence="1">Muscle</tissue>
    </source>
</reference>
<sequence>MHLPHTQTLHLEFKIQNEMSPGRTALSVATQNILTPPSTFFFINFCNIRCLRYNDKS</sequence>
<protein>
    <submittedName>
        <fullName evidence="1">Uncharacterized protein</fullName>
    </submittedName>
</protein>